<proteinExistence type="predicted"/>
<dbReference type="EMBL" id="LC371242">
    <property type="protein sequence ID" value="BBC78057.1"/>
    <property type="molecule type" value="Genomic_DNA"/>
</dbReference>
<dbReference type="GeneID" id="65108196"/>
<evidence type="ECO:0000259" key="1">
    <source>
        <dbReference type="SMART" id="SM00834"/>
    </source>
</evidence>
<dbReference type="Proteomes" id="UP000250157">
    <property type="component" value="Segment"/>
</dbReference>
<dbReference type="InterPro" id="IPR013429">
    <property type="entry name" value="Regulatory_FmdB_Zinc_ribbon"/>
</dbReference>
<keyword evidence="3" id="KW-1185">Reference proteome</keyword>
<organism evidence="2 3">
    <name type="scientific">Escherichia phage EcS1</name>
    <dbReference type="NCBI Taxonomy" id="2083276"/>
    <lineage>
        <taxon>Viruses</taxon>
        <taxon>Duplodnaviria</taxon>
        <taxon>Heunggongvirae</taxon>
        <taxon>Uroviricota</taxon>
        <taxon>Caudoviricetes</taxon>
        <taxon>Pantevenvirales</taxon>
        <taxon>Straboviridae</taxon>
        <taxon>Tevenvirinae</taxon>
        <taxon>Kagamiyamavirus</taxon>
        <taxon>Kagamiyamavirus ecs1</taxon>
    </lineage>
</organism>
<reference evidence="2 3" key="1">
    <citation type="submission" date="2018-02" db="EMBL/GenBank/DDBJ databases">
        <title>Full genome sequencing of a novel polyvalent bacteriophage as one of T4-Family member.</title>
        <authorList>
            <person name="Kawasaki T."/>
            <person name="Saad A.M."/>
            <person name="Yamada T."/>
        </authorList>
    </citation>
    <scope>NUCLEOTIDE SEQUENCE [LARGE SCALE GENOMIC DNA]</scope>
    <source>
        <strain evidence="2 3">EcS1</strain>
    </source>
</reference>
<dbReference type="KEGG" id="vg:65108196"/>
<sequence>MPIYEYHCTICAEKIEKIRKISERDEPVECTALMCEGIAERSVTAPGYVHGGFYDNHKGNPNVA</sequence>
<evidence type="ECO:0000313" key="2">
    <source>
        <dbReference type="EMBL" id="BBC78057.1"/>
    </source>
</evidence>
<protein>
    <submittedName>
        <fullName evidence="2">FmdB family regulatory protein</fullName>
    </submittedName>
</protein>
<dbReference type="Pfam" id="PF09723">
    <property type="entry name" value="Zn_ribbon_8"/>
    <property type="match status" value="1"/>
</dbReference>
<dbReference type="SMART" id="SM00834">
    <property type="entry name" value="CxxC_CXXC_SSSS"/>
    <property type="match status" value="1"/>
</dbReference>
<accession>A0A2Z5ZC68</accession>
<feature type="domain" description="Putative regulatory protein FmdB zinc ribbon" evidence="1">
    <location>
        <begin position="1"/>
        <end position="44"/>
    </location>
</feature>
<dbReference type="RefSeq" id="YP_010090704.1">
    <property type="nucleotide sequence ID" value="NC_055721.1"/>
</dbReference>
<name>A0A2Z5ZC68_9CAUD</name>
<dbReference type="NCBIfam" id="TIGR02605">
    <property type="entry name" value="CxxC_CxxC_SSSS"/>
    <property type="match status" value="1"/>
</dbReference>
<evidence type="ECO:0000313" key="3">
    <source>
        <dbReference type="Proteomes" id="UP000250157"/>
    </source>
</evidence>